<dbReference type="Pfam" id="PF05016">
    <property type="entry name" value="ParE_toxin"/>
    <property type="match status" value="1"/>
</dbReference>
<dbReference type="PIRSF" id="PIRSF029218">
    <property type="entry name" value="ParE"/>
    <property type="match status" value="1"/>
</dbReference>
<name>A0ABS3Q385_9GAMM</name>
<dbReference type="RefSeq" id="WP_341829246.1">
    <property type="nucleotide sequence ID" value="NZ_JAGETV010000005.1"/>
</dbReference>
<proteinExistence type="inferred from homology"/>
<keyword evidence="4" id="KW-1185">Reference proteome</keyword>
<evidence type="ECO:0000313" key="3">
    <source>
        <dbReference type="EMBL" id="MBO1926795.1"/>
    </source>
</evidence>
<gene>
    <name evidence="3" type="ORF">J3998_04335</name>
</gene>
<comment type="caution">
    <text evidence="3">The sequence shown here is derived from an EMBL/GenBank/DDBJ whole genome shotgun (WGS) entry which is preliminary data.</text>
</comment>
<evidence type="ECO:0000313" key="4">
    <source>
        <dbReference type="Proteomes" id="UP000664835"/>
    </source>
</evidence>
<dbReference type="InterPro" id="IPR035093">
    <property type="entry name" value="RelE/ParE_toxin_dom_sf"/>
</dbReference>
<evidence type="ECO:0000256" key="1">
    <source>
        <dbReference type="ARBA" id="ARBA00022649"/>
    </source>
</evidence>
<sequence>MREIILTKEAEKDLENIARYTINNFGLVQAEKYYLGISNALNTLAQHPDLGLNCTSLKPDLSRFIYQYHTIYFTSDLYCLKVQRILGQKQDPLRQFSE</sequence>
<evidence type="ECO:0000256" key="2">
    <source>
        <dbReference type="PIRNR" id="PIRNR029218"/>
    </source>
</evidence>
<accession>A0ABS3Q385</accession>
<dbReference type="Gene3D" id="3.30.2310.20">
    <property type="entry name" value="RelE-like"/>
    <property type="match status" value="1"/>
</dbReference>
<dbReference type="InterPro" id="IPR028344">
    <property type="entry name" value="ParE1/4"/>
</dbReference>
<keyword evidence="1" id="KW-1277">Toxin-antitoxin system</keyword>
<reference evidence="3 4" key="1">
    <citation type="submission" date="2021-03" db="EMBL/GenBank/DDBJ databases">
        <title>Thiomicrorhabdus sp.nov.,novel sulfur-oxidizing bacteria isolated from coastal sediment.</title>
        <authorList>
            <person name="Liu X."/>
        </authorList>
    </citation>
    <scope>NUCLEOTIDE SEQUENCE [LARGE SCALE GENOMIC DNA]</scope>
    <source>
        <strain evidence="3 4">6S2-11</strain>
    </source>
</reference>
<organism evidence="3 4">
    <name type="scientific">Thiomicrorhabdus marina</name>
    <dbReference type="NCBI Taxonomy" id="2818442"/>
    <lineage>
        <taxon>Bacteria</taxon>
        <taxon>Pseudomonadati</taxon>
        <taxon>Pseudomonadota</taxon>
        <taxon>Gammaproteobacteria</taxon>
        <taxon>Thiotrichales</taxon>
        <taxon>Piscirickettsiaceae</taxon>
        <taxon>Thiomicrorhabdus</taxon>
    </lineage>
</organism>
<dbReference type="Proteomes" id="UP000664835">
    <property type="component" value="Unassembled WGS sequence"/>
</dbReference>
<comment type="similarity">
    <text evidence="2">Belongs to the RelE toxin family.</text>
</comment>
<dbReference type="EMBL" id="JAGETV010000005">
    <property type="protein sequence ID" value="MBO1926795.1"/>
    <property type="molecule type" value="Genomic_DNA"/>
</dbReference>
<protein>
    <recommendedName>
        <fullName evidence="2">Toxin</fullName>
    </recommendedName>
</protein>
<dbReference type="InterPro" id="IPR007712">
    <property type="entry name" value="RelE/ParE_toxin"/>
</dbReference>